<accession>Q2NWS7</accession>
<reference evidence="3 5" key="2">
    <citation type="submission" date="2015-05" db="EMBL/GenBank/DDBJ databases">
        <authorList>
            <person name="Goodhead I."/>
        </authorList>
    </citation>
    <scope>NUCLEOTIDE SEQUENCE [LARGE SCALE GENOMIC DNA]</scope>
    <source>
        <strain evidence="3">B4</strain>
        <strain evidence="5">morsitans</strain>
    </source>
</reference>
<gene>
    <name evidence="2" type="ordered locus">SG0123</name>
    <name evidence="3" type="ORF">SGGMMB4_00275</name>
</gene>
<sequence length="108" mass="12187">MKCRDKDAEKNEEAKKNGKEVSEQDKIFIPTGAGMHPLISVFTGELFSRNVETPTDFDPIKQANDEIFTTFDNLAKQGHGQSPLPFREQLAQINKSWKELLDSTESDS</sequence>
<proteinExistence type="predicted"/>
<evidence type="ECO:0000313" key="4">
    <source>
        <dbReference type="Proteomes" id="UP000001932"/>
    </source>
</evidence>
<dbReference type="BioCyc" id="SGLO343509:SGP1_RS01045-MONOMER"/>
<dbReference type="SUPFAM" id="SSF81832">
    <property type="entry name" value="SopE-like GEF domain"/>
    <property type="match status" value="1"/>
</dbReference>
<dbReference type="RefSeq" id="WP_011409988.1">
    <property type="nucleotide sequence ID" value="NC_007712.1"/>
</dbReference>
<evidence type="ECO:0000313" key="2">
    <source>
        <dbReference type="EMBL" id="BAE73398.1"/>
    </source>
</evidence>
<dbReference type="Proteomes" id="UP000245838">
    <property type="component" value="Chromosome sggmmb4_Chromosome"/>
</dbReference>
<name>Q2NWS7_SODGM</name>
<feature type="region of interest" description="Disordered" evidence="1">
    <location>
        <begin position="1"/>
        <end position="24"/>
    </location>
</feature>
<organism evidence="2 4">
    <name type="scientific">Sodalis glossinidius (strain morsitans)</name>
    <dbReference type="NCBI Taxonomy" id="343509"/>
    <lineage>
        <taxon>Bacteria</taxon>
        <taxon>Pseudomonadati</taxon>
        <taxon>Pseudomonadota</taxon>
        <taxon>Gammaproteobacteria</taxon>
        <taxon>Enterobacterales</taxon>
        <taxon>Bruguierivoracaceae</taxon>
        <taxon>Sodalis</taxon>
    </lineage>
</organism>
<reference evidence="2 4" key="1">
    <citation type="journal article" date="2006" name="Genome Res.">
        <title>Massive genome erosion and functional adaptations provide insights into the symbiotic lifestyle of Sodalis glossinidius in the tsetse host.</title>
        <authorList>
            <person name="Toh H."/>
            <person name="Weiss B.L."/>
            <person name="Perkin S.A.H."/>
            <person name="Yamashita A."/>
            <person name="Oshima K."/>
            <person name="Hattori M."/>
            <person name="Aksoy S."/>
        </authorList>
    </citation>
    <scope>NUCLEOTIDE SEQUENCE [LARGE SCALE GENOMIC DNA]</scope>
    <source>
        <strain evidence="4">morsitans</strain>
        <strain evidence="2">Morsitans</strain>
    </source>
</reference>
<protein>
    <submittedName>
        <fullName evidence="2">Uncharacterized protein</fullName>
    </submittedName>
</protein>
<dbReference type="EMBL" id="LN854557">
    <property type="protein sequence ID" value="CRL43744.1"/>
    <property type="molecule type" value="Genomic_DNA"/>
</dbReference>
<dbReference type="Gene3D" id="1.10.4120.10">
    <property type="entry name" value="SopE-like, GEF domain"/>
    <property type="match status" value="1"/>
</dbReference>
<dbReference type="OrthoDB" id="9923853at2"/>
<evidence type="ECO:0000256" key="1">
    <source>
        <dbReference type="SAM" id="MobiDB-lite"/>
    </source>
</evidence>
<keyword evidence="4" id="KW-1185">Reference proteome</keyword>
<evidence type="ECO:0000313" key="5">
    <source>
        <dbReference type="Proteomes" id="UP000245838"/>
    </source>
</evidence>
<dbReference type="InterPro" id="IPR035949">
    <property type="entry name" value="SopE-like_GEF_dom_sf"/>
</dbReference>
<dbReference type="HOGENOM" id="CLU_2195191_0_0_6"/>
<dbReference type="KEGG" id="sgl:SG0123"/>
<dbReference type="STRING" id="343509.SG0123"/>
<dbReference type="EMBL" id="AP008232">
    <property type="protein sequence ID" value="BAE73398.1"/>
    <property type="molecule type" value="Genomic_DNA"/>
</dbReference>
<dbReference type="Proteomes" id="UP000001932">
    <property type="component" value="Chromosome"/>
</dbReference>
<evidence type="ECO:0000313" key="3">
    <source>
        <dbReference type="EMBL" id="CRL43744.1"/>
    </source>
</evidence>
<dbReference type="AlphaFoldDB" id="Q2NWS7"/>